<name>A0A6G8AX55_9ENTE</name>
<keyword evidence="1" id="KW-0472">Membrane</keyword>
<reference evidence="2 3" key="1">
    <citation type="submission" date="2020-03" db="EMBL/GenBank/DDBJ databases">
        <title>Vagococcus sp. nov., isolated from beetles.</title>
        <authorList>
            <person name="Hyun D.-W."/>
            <person name="Bae J.-W."/>
        </authorList>
    </citation>
    <scope>NUCLEOTIDE SEQUENCE [LARGE SCALE GENOMIC DNA]</scope>
    <source>
        <strain evidence="2 3">HDW17B</strain>
    </source>
</reference>
<keyword evidence="1" id="KW-1133">Transmembrane helix</keyword>
<keyword evidence="1" id="KW-0812">Transmembrane</keyword>
<evidence type="ECO:0000256" key="1">
    <source>
        <dbReference type="SAM" id="Phobius"/>
    </source>
</evidence>
<keyword evidence="3" id="KW-1185">Reference proteome</keyword>
<proteinExistence type="predicted"/>
<evidence type="ECO:0000313" key="3">
    <source>
        <dbReference type="Proteomes" id="UP000501747"/>
    </source>
</evidence>
<gene>
    <name evidence="2" type="ORF">G7082_14355</name>
</gene>
<sequence length="62" mass="7285">MSFKRFFQLFVFYVLSILIPLFIIKQFNISNFWLSASIIIILGYIILTLPLTLLTIKKNTKS</sequence>
<dbReference type="RefSeq" id="WP_166035882.1">
    <property type="nucleotide sequence ID" value="NZ_CP049887.1"/>
</dbReference>
<accession>A0A6G8AX55</accession>
<feature type="transmembrane region" description="Helical" evidence="1">
    <location>
        <begin position="33"/>
        <end position="56"/>
    </location>
</feature>
<dbReference type="KEGG" id="vhy:G7082_14355"/>
<organism evidence="2 3">
    <name type="scientific">Vagococcus hydrophili</name>
    <dbReference type="NCBI Taxonomy" id="2714947"/>
    <lineage>
        <taxon>Bacteria</taxon>
        <taxon>Bacillati</taxon>
        <taxon>Bacillota</taxon>
        <taxon>Bacilli</taxon>
        <taxon>Lactobacillales</taxon>
        <taxon>Enterococcaceae</taxon>
        <taxon>Vagococcus</taxon>
    </lineage>
</organism>
<evidence type="ECO:0000313" key="2">
    <source>
        <dbReference type="EMBL" id="QIL49597.1"/>
    </source>
</evidence>
<dbReference type="Proteomes" id="UP000501747">
    <property type="component" value="Chromosome"/>
</dbReference>
<dbReference type="AlphaFoldDB" id="A0A6G8AX55"/>
<feature type="transmembrane region" description="Helical" evidence="1">
    <location>
        <begin position="7"/>
        <end position="27"/>
    </location>
</feature>
<dbReference type="EMBL" id="CP049887">
    <property type="protein sequence ID" value="QIL49597.1"/>
    <property type="molecule type" value="Genomic_DNA"/>
</dbReference>
<protein>
    <submittedName>
        <fullName evidence="2">Uncharacterized protein</fullName>
    </submittedName>
</protein>